<keyword evidence="2" id="KW-0863">Zinc-finger</keyword>
<dbReference type="Gene3D" id="3.30.40.10">
    <property type="entry name" value="Zinc/RING finger domain, C3HC4 (zinc finger)"/>
    <property type="match status" value="1"/>
</dbReference>
<dbReference type="SUPFAM" id="SSF57903">
    <property type="entry name" value="FYVE/PHD zinc finger"/>
    <property type="match status" value="1"/>
</dbReference>
<dbReference type="Pfam" id="PF00628">
    <property type="entry name" value="PHD"/>
    <property type="match status" value="1"/>
</dbReference>
<dbReference type="InterPro" id="IPR013083">
    <property type="entry name" value="Znf_RING/FYVE/PHD"/>
</dbReference>
<protein>
    <recommendedName>
        <fullName evidence="5">Zinc finger PHD-type domain-containing protein</fullName>
    </recommendedName>
</protein>
<dbReference type="PANTHER" id="PTHR14296:SF3">
    <property type="entry name" value="DIKAR, ISOFORM F"/>
    <property type="match status" value="1"/>
</dbReference>
<evidence type="ECO:0000313" key="7">
    <source>
        <dbReference type="Proteomes" id="UP001175000"/>
    </source>
</evidence>
<dbReference type="InterPro" id="IPR019786">
    <property type="entry name" value="Zinc_finger_PHD-type_CS"/>
</dbReference>
<dbReference type="Proteomes" id="UP001175000">
    <property type="component" value="Unassembled WGS sequence"/>
</dbReference>
<keyword evidence="1" id="KW-0479">Metal-binding</keyword>
<dbReference type="InterPro" id="IPR019787">
    <property type="entry name" value="Znf_PHD-finger"/>
</dbReference>
<gene>
    <name evidence="6" type="ORF">B0T14DRAFT_65032</name>
</gene>
<keyword evidence="3" id="KW-0862">Zinc</keyword>
<dbReference type="PANTHER" id="PTHR14296">
    <property type="entry name" value="REMODELING AND SPACING FACTOR 1"/>
    <property type="match status" value="1"/>
</dbReference>
<dbReference type="PROSITE" id="PS01359">
    <property type="entry name" value="ZF_PHD_1"/>
    <property type="match status" value="1"/>
</dbReference>
<dbReference type="GO" id="GO:0031213">
    <property type="term" value="C:RSF complex"/>
    <property type="evidence" value="ECO:0007669"/>
    <property type="project" value="InterPro"/>
</dbReference>
<evidence type="ECO:0000256" key="1">
    <source>
        <dbReference type="ARBA" id="ARBA00022723"/>
    </source>
</evidence>
<accession>A0AA40CDF0</accession>
<organism evidence="6 7">
    <name type="scientific">Immersiella caudata</name>
    <dbReference type="NCBI Taxonomy" id="314043"/>
    <lineage>
        <taxon>Eukaryota</taxon>
        <taxon>Fungi</taxon>
        <taxon>Dikarya</taxon>
        <taxon>Ascomycota</taxon>
        <taxon>Pezizomycotina</taxon>
        <taxon>Sordariomycetes</taxon>
        <taxon>Sordariomycetidae</taxon>
        <taxon>Sordariales</taxon>
        <taxon>Lasiosphaeriaceae</taxon>
        <taxon>Immersiella</taxon>
    </lineage>
</organism>
<feature type="region of interest" description="Disordered" evidence="4">
    <location>
        <begin position="387"/>
        <end position="407"/>
    </location>
</feature>
<feature type="compositionally biased region" description="Acidic residues" evidence="4">
    <location>
        <begin position="223"/>
        <end position="232"/>
    </location>
</feature>
<feature type="region of interest" description="Disordered" evidence="4">
    <location>
        <begin position="187"/>
        <end position="246"/>
    </location>
</feature>
<dbReference type="EMBL" id="JAULSU010000001">
    <property type="protein sequence ID" value="KAK0633364.1"/>
    <property type="molecule type" value="Genomic_DNA"/>
</dbReference>
<feature type="compositionally biased region" description="Basic residues" evidence="4">
    <location>
        <begin position="196"/>
        <end position="216"/>
    </location>
</feature>
<dbReference type="GO" id="GO:0006355">
    <property type="term" value="P:regulation of DNA-templated transcription"/>
    <property type="evidence" value="ECO:0007669"/>
    <property type="project" value="InterPro"/>
</dbReference>
<name>A0AA40CDF0_9PEZI</name>
<evidence type="ECO:0000256" key="2">
    <source>
        <dbReference type="ARBA" id="ARBA00022771"/>
    </source>
</evidence>
<evidence type="ECO:0000256" key="3">
    <source>
        <dbReference type="ARBA" id="ARBA00022833"/>
    </source>
</evidence>
<dbReference type="InterPro" id="IPR001965">
    <property type="entry name" value="Znf_PHD"/>
</dbReference>
<feature type="compositionally biased region" description="Polar residues" evidence="4">
    <location>
        <begin position="606"/>
        <end position="643"/>
    </location>
</feature>
<evidence type="ECO:0000313" key="6">
    <source>
        <dbReference type="EMBL" id="KAK0633364.1"/>
    </source>
</evidence>
<evidence type="ECO:0000259" key="5">
    <source>
        <dbReference type="SMART" id="SM00249"/>
    </source>
</evidence>
<feature type="domain" description="Zinc finger PHD-type" evidence="5">
    <location>
        <begin position="435"/>
        <end position="485"/>
    </location>
</feature>
<sequence>MPAARKRSLREVEVETVQPPAPPSMLHRIRNMWQFANLFQFILLFGKALKMDDNLDVEDLETECLKPGAPALQDIGLAFLKFISSHRGLTHDLFDEYCRRQFLAKAPEKNPFGTEETSAKFAGFDVFTKIRVLQAMTRIIMMNPEKLRERTEEQKDQDQTNWRIEPYGWDQDDRTYIVLDDNRIYRLTEAPPPAPKPKKNTKKAQAARRSSKRRRVSAAISSDAEDAGDEESEHGAPAETEDDGLGGMKWECVAVTLDEVQQFVASLKKSKDDNEKVLRIQITNHLVPILEKQEESRKRKQLQREKELLNMEKLAHAKRSSRLAGKAEQQRVVEQAREEESRRQEEEAARRREEAQRLKMERERDKRLMSREQRLREREVRRLQHEEELAQLSEDSKSTGTAPGRMSERRRLVEIEKAKQALKEIQEEEDDWIFDCVCGFYGQVDDGTHSVSCERCNVWQHSKCLGIKEEEAEKDDFHFICTPCRKHEQAMKEQQEQRPRIIKIKVNKHDSSPASCPAENSSLPVQRAEPSVFAPSSPVRPSVSQTPKGSQSGLEAESPEGTNSARQANGAGRLVVDAASAKFSPNRIDKHPFSSPPPISFDKSRSFTNISSGHIASENAGNGNGISPSKQPTRPASPSSTKNTEVEAGQVGRSAPATLPHLTPAHPSSLEGRGNGSPLLPPSAGLSPTKHQQPPTPQHQATSNTGSFTTPSAASSFSATVFPPIAALSPSPHPQILTPPVKPSDPPRAVSLEKA</sequence>
<comment type="caution">
    <text evidence="6">The sequence shown here is derived from an EMBL/GenBank/DDBJ whole genome shotgun (WGS) entry which is preliminary data.</text>
</comment>
<feature type="region of interest" description="Disordered" evidence="4">
    <location>
        <begin position="506"/>
        <end position="569"/>
    </location>
</feature>
<evidence type="ECO:0000256" key="4">
    <source>
        <dbReference type="SAM" id="MobiDB-lite"/>
    </source>
</evidence>
<keyword evidence="7" id="KW-1185">Reference proteome</keyword>
<dbReference type="InterPro" id="IPR011011">
    <property type="entry name" value="Znf_FYVE_PHD"/>
</dbReference>
<reference evidence="6" key="1">
    <citation type="submission" date="2023-06" db="EMBL/GenBank/DDBJ databases">
        <title>Genome-scale phylogeny and comparative genomics of the fungal order Sordariales.</title>
        <authorList>
            <consortium name="Lawrence Berkeley National Laboratory"/>
            <person name="Hensen N."/>
            <person name="Bonometti L."/>
            <person name="Westerberg I."/>
            <person name="Brannstrom I.O."/>
            <person name="Guillou S."/>
            <person name="Cros-Aarteil S."/>
            <person name="Calhoun S."/>
            <person name="Haridas S."/>
            <person name="Kuo A."/>
            <person name="Mondo S."/>
            <person name="Pangilinan J."/>
            <person name="Riley R."/>
            <person name="Labutti K."/>
            <person name="Andreopoulos B."/>
            <person name="Lipzen A."/>
            <person name="Chen C."/>
            <person name="Yanf M."/>
            <person name="Daum C."/>
            <person name="Ng V."/>
            <person name="Clum A."/>
            <person name="Steindorff A."/>
            <person name="Ohm R."/>
            <person name="Martin F."/>
            <person name="Silar P."/>
            <person name="Natvig D."/>
            <person name="Lalanne C."/>
            <person name="Gautier V."/>
            <person name="Ament-Velasquez S.L."/>
            <person name="Kruys A."/>
            <person name="Hutchinson M.I."/>
            <person name="Powell A.J."/>
            <person name="Barry K."/>
            <person name="Miller A.N."/>
            <person name="Grigoriev I.V."/>
            <person name="Debuchy R."/>
            <person name="Gladieux P."/>
            <person name="Thoren M.H."/>
            <person name="Johannesson H."/>
        </authorList>
    </citation>
    <scope>NUCLEOTIDE SEQUENCE</scope>
    <source>
        <strain evidence="6">CBS 606.72</strain>
    </source>
</reference>
<proteinExistence type="predicted"/>
<feature type="region of interest" description="Disordered" evidence="4">
    <location>
        <begin position="316"/>
        <end position="370"/>
    </location>
</feature>
<feature type="compositionally biased region" description="Polar residues" evidence="4">
    <location>
        <begin position="542"/>
        <end position="553"/>
    </location>
</feature>
<feature type="compositionally biased region" description="Polar residues" evidence="4">
    <location>
        <begin position="512"/>
        <end position="524"/>
    </location>
</feature>
<dbReference type="SMART" id="SM00249">
    <property type="entry name" value="PHD"/>
    <property type="match status" value="1"/>
</dbReference>
<feature type="compositionally biased region" description="Basic and acidic residues" evidence="4">
    <location>
        <begin position="328"/>
        <end position="370"/>
    </location>
</feature>
<dbReference type="InterPro" id="IPR028938">
    <property type="entry name" value="Rsf1-like"/>
</dbReference>
<feature type="region of interest" description="Disordered" evidence="4">
    <location>
        <begin position="583"/>
        <end position="755"/>
    </location>
</feature>
<feature type="compositionally biased region" description="Low complexity" evidence="4">
    <location>
        <begin position="676"/>
        <end position="693"/>
    </location>
</feature>
<dbReference type="AlphaFoldDB" id="A0AA40CDF0"/>
<feature type="compositionally biased region" description="Low complexity" evidence="4">
    <location>
        <begin position="707"/>
        <end position="724"/>
    </location>
</feature>
<dbReference type="GO" id="GO:0008270">
    <property type="term" value="F:zinc ion binding"/>
    <property type="evidence" value="ECO:0007669"/>
    <property type="project" value="UniProtKB-KW"/>
</dbReference>